<evidence type="ECO:0000256" key="1">
    <source>
        <dbReference type="ARBA" id="ARBA00004651"/>
    </source>
</evidence>
<evidence type="ECO:0000256" key="5">
    <source>
        <dbReference type="ARBA" id="ARBA00022692"/>
    </source>
</evidence>
<feature type="transmembrane region" description="Helical" evidence="8">
    <location>
        <begin position="301"/>
        <end position="329"/>
    </location>
</feature>
<dbReference type="GO" id="GO:0005283">
    <property type="term" value="F:amino acid:sodium symporter activity"/>
    <property type="evidence" value="ECO:0007669"/>
    <property type="project" value="InterPro"/>
</dbReference>
<proteinExistence type="inferred from homology"/>
<keyword evidence="4" id="KW-1003">Cell membrane</keyword>
<keyword evidence="3 8" id="KW-0813">Transport</keyword>
<dbReference type="PRINTS" id="PR00175">
    <property type="entry name" value="NAALASMPORT"/>
</dbReference>
<keyword evidence="8" id="KW-0769">Symport</keyword>
<comment type="subcellular location">
    <subcellularLocation>
        <location evidence="8">Cell inner membrane</location>
        <topology evidence="8">Multi-pass membrane protein</topology>
    </subcellularLocation>
    <subcellularLocation>
        <location evidence="1">Cell membrane</location>
        <topology evidence="1">Multi-pass membrane protein</topology>
    </subcellularLocation>
</comment>
<dbReference type="Proteomes" id="UP000253307">
    <property type="component" value="Unassembled WGS sequence"/>
</dbReference>
<evidence type="ECO:0000256" key="8">
    <source>
        <dbReference type="RuleBase" id="RU363064"/>
    </source>
</evidence>
<feature type="transmembrane region" description="Helical" evidence="8">
    <location>
        <begin position="389"/>
        <end position="410"/>
    </location>
</feature>
<dbReference type="InterPro" id="IPR001463">
    <property type="entry name" value="Na/Ala_symport"/>
</dbReference>
<name>A0A368BXD5_9GAMM</name>
<evidence type="ECO:0000256" key="6">
    <source>
        <dbReference type="ARBA" id="ARBA00022989"/>
    </source>
</evidence>
<comment type="caution">
    <text evidence="9">The sequence shown here is derived from an EMBL/GenBank/DDBJ whole genome shotgun (WGS) entry which is preliminary data.</text>
</comment>
<dbReference type="AlphaFoldDB" id="A0A368BXD5"/>
<evidence type="ECO:0000256" key="7">
    <source>
        <dbReference type="ARBA" id="ARBA00023136"/>
    </source>
</evidence>
<comment type="similarity">
    <text evidence="2 8">Belongs to the alanine or glycine:cation symporter (AGCS) (TC 2.A.25) family.</text>
</comment>
<feature type="transmembrane region" description="Helical" evidence="8">
    <location>
        <begin position="95"/>
        <end position="118"/>
    </location>
</feature>
<accession>A0A368BXD5</accession>
<gene>
    <name evidence="9" type="ORF">DBW96_02130</name>
</gene>
<evidence type="ECO:0000256" key="3">
    <source>
        <dbReference type="ARBA" id="ARBA00022448"/>
    </source>
</evidence>
<evidence type="ECO:0000256" key="4">
    <source>
        <dbReference type="ARBA" id="ARBA00022475"/>
    </source>
</evidence>
<evidence type="ECO:0000313" key="9">
    <source>
        <dbReference type="EMBL" id="RCL41472.1"/>
    </source>
</evidence>
<protein>
    <submittedName>
        <fullName evidence="9">Alanine:cation symporter family protein</fullName>
    </submittedName>
</protein>
<dbReference type="Gene3D" id="1.20.1740.10">
    <property type="entry name" value="Amino acid/polyamine transporter I"/>
    <property type="match status" value="1"/>
</dbReference>
<keyword evidence="6 8" id="KW-1133">Transmembrane helix</keyword>
<keyword evidence="8" id="KW-0997">Cell inner membrane</keyword>
<keyword evidence="7 8" id="KW-0472">Membrane</keyword>
<dbReference type="EMBL" id="QOPE01000012">
    <property type="protein sequence ID" value="RCL41472.1"/>
    <property type="molecule type" value="Genomic_DNA"/>
</dbReference>
<dbReference type="NCBIfam" id="TIGR00835">
    <property type="entry name" value="agcS"/>
    <property type="match status" value="1"/>
</dbReference>
<evidence type="ECO:0000313" key="10">
    <source>
        <dbReference type="Proteomes" id="UP000253307"/>
    </source>
</evidence>
<dbReference type="PANTHER" id="PTHR30330:SF3">
    <property type="entry name" value="TRANSCRIPTIONAL REGULATOR, LRP FAMILY"/>
    <property type="match status" value="1"/>
</dbReference>
<feature type="transmembrane region" description="Helical" evidence="8">
    <location>
        <begin position="15"/>
        <end position="37"/>
    </location>
</feature>
<dbReference type="PANTHER" id="PTHR30330">
    <property type="entry name" value="AGSS FAMILY TRANSPORTER, SODIUM-ALANINE"/>
    <property type="match status" value="1"/>
</dbReference>
<feature type="transmembrane region" description="Helical" evidence="8">
    <location>
        <begin position="139"/>
        <end position="159"/>
    </location>
</feature>
<feature type="transmembrane region" description="Helical" evidence="8">
    <location>
        <begin position="185"/>
        <end position="204"/>
    </location>
</feature>
<feature type="transmembrane region" description="Helical" evidence="8">
    <location>
        <begin position="69"/>
        <end position="89"/>
    </location>
</feature>
<organism evidence="9 10">
    <name type="scientific">SAR86 cluster bacterium</name>
    <dbReference type="NCBI Taxonomy" id="2030880"/>
    <lineage>
        <taxon>Bacteria</taxon>
        <taxon>Pseudomonadati</taxon>
        <taxon>Pseudomonadota</taxon>
        <taxon>Gammaproteobacteria</taxon>
        <taxon>SAR86 cluster</taxon>
    </lineage>
</organism>
<reference evidence="9 10" key="1">
    <citation type="journal article" date="2018" name="Microbiome">
        <title>Fine metagenomic profile of the Mediterranean stratified and mixed water columns revealed by assembly and recruitment.</title>
        <authorList>
            <person name="Haro-Moreno J.M."/>
            <person name="Lopez-Perez M."/>
            <person name="De La Torre J.R."/>
            <person name="Picazo A."/>
            <person name="Camacho A."/>
            <person name="Rodriguez-Valera F."/>
        </authorList>
    </citation>
    <scope>NUCLEOTIDE SEQUENCE [LARGE SCALE GENOMIC DNA]</scope>
    <source>
        <strain evidence="9">MED-G82</strain>
    </source>
</reference>
<evidence type="ECO:0000256" key="2">
    <source>
        <dbReference type="ARBA" id="ARBA00009261"/>
    </source>
</evidence>
<feature type="transmembrane region" description="Helical" evidence="8">
    <location>
        <begin position="216"/>
        <end position="234"/>
    </location>
</feature>
<feature type="transmembrane region" description="Helical" evidence="8">
    <location>
        <begin position="341"/>
        <end position="368"/>
    </location>
</feature>
<dbReference type="Pfam" id="PF01235">
    <property type="entry name" value="Na_Ala_symp"/>
    <property type="match status" value="1"/>
</dbReference>
<dbReference type="GO" id="GO:0005886">
    <property type="term" value="C:plasma membrane"/>
    <property type="evidence" value="ECO:0007669"/>
    <property type="project" value="UniProtKB-SubCell"/>
</dbReference>
<keyword evidence="5 8" id="KW-0812">Transmembrane</keyword>
<feature type="transmembrane region" description="Helical" evidence="8">
    <location>
        <begin position="416"/>
        <end position="436"/>
    </location>
</feature>
<feature type="transmembrane region" description="Helical" evidence="8">
    <location>
        <begin position="246"/>
        <end position="270"/>
    </location>
</feature>
<sequence>MSLAEITNLFVSLAWGPWLVFLLVGSGIFFSFFSRFIPFRNLKKGFKYMFQKDDSSEGSISKYQALSSALSGTIGLGNIAGVALAIQLAGPGAVFWMWITACLGIATKFFTCSLSVMYREKDSDGTILGGPMYVIKNGLSSKWAFLAYLFAFFGMIGGLPAVQSNQMVQIITEFAMPILSFDNQLVFNIVCGLIIAVLAGTVIIGGLTRIAKASSWLVPIMGGLYVLTATFILITNSGDVPNVIKIIFSDAFTGTSVAGGTLMGVIMYGIQRGAFSNEAGIGTEALIHGTAKTNSPIKQGFVAMIGPIFDTLLICTATAVVIILSGLWMGDQYSGVSLTAMAFQTFLGSIGIAVVFLCVVFFGISTIFTYSYYGSVCARFLFGPKGQRIYLYVFIATIIFFASISLDSAINIIDGSFAMMAIPTLISSIILAPKVIDEANKFLAR</sequence>